<evidence type="ECO:0000256" key="9">
    <source>
        <dbReference type="ARBA" id="ARBA00023172"/>
    </source>
</evidence>
<dbReference type="GO" id="GO:0003887">
    <property type="term" value="F:DNA-directed DNA polymerase activity"/>
    <property type="evidence" value="ECO:0007669"/>
    <property type="project" value="UniProtKB-KW"/>
</dbReference>
<evidence type="ECO:0000256" key="6">
    <source>
        <dbReference type="ARBA" id="ARBA00022908"/>
    </source>
</evidence>
<dbReference type="GO" id="GO:0003964">
    <property type="term" value="F:RNA-directed DNA polymerase activity"/>
    <property type="evidence" value="ECO:0007669"/>
    <property type="project" value="UniProtKB-KW"/>
</dbReference>
<dbReference type="Proteomes" id="UP000887116">
    <property type="component" value="Unassembled WGS sequence"/>
</dbReference>
<evidence type="ECO:0000256" key="1">
    <source>
        <dbReference type="ARBA" id="ARBA00022722"/>
    </source>
</evidence>
<dbReference type="InterPro" id="IPR039537">
    <property type="entry name" value="Retrotran_Ty1/copia-like"/>
</dbReference>
<evidence type="ECO:0000313" key="12">
    <source>
        <dbReference type="Proteomes" id="UP000887116"/>
    </source>
</evidence>
<gene>
    <name evidence="11" type="primary">RF55_15072</name>
    <name evidence="11" type="ORF">TNCT_407701</name>
</gene>
<keyword evidence="4" id="KW-0378">Hydrolase</keyword>
<keyword evidence="7" id="KW-0695">RNA-directed DNA polymerase</keyword>
<proteinExistence type="predicted"/>
<feature type="domain" description="Integrase catalytic" evidence="10">
    <location>
        <begin position="13"/>
        <end position="180"/>
    </location>
</feature>
<keyword evidence="8" id="KW-0548">Nucleotidyltransferase</keyword>
<dbReference type="PANTHER" id="PTHR42648:SF11">
    <property type="entry name" value="TRANSPOSON TY4-P GAG-POL POLYPROTEIN"/>
    <property type="match status" value="1"/>
</dbReference>
<dbReference type="AlphaFoldDB" id="A0A8X6HLE0"/>
<sequence>MASSVVVPLEKGEQMAPTLGELINIEVCGSMQKQSPGGAKYYLCFKDDFTHYRRVFFLQSKNEVSKCLGTLLNEAKNAGRMVNEVLSDGGGEVINSTVKSVLENSGISSRMSMSYTPQQNGVAERENRTIAESARSMIYATNLSLKLWAEAANTFVYVLNRTGPISIKDKSPYELRFSKEVITIDHLHVFRTECFIHVPQQKRRKWTKRVLKEFLLATVVKEMVIGYV</sequence>
<evidence type="ECO:0000256" key="2">
    <source>
        <dbReference type="ARBA" id="ARBA00022723"/>
    </source>
</evidence>
<dbReference type="EMBL" id="BMAO01021685">
    <property type="protein sequence ID" value="GFQ76742.1"/>
    <property type="molecule type" value="Genomic_DNA"/>
</dbReference>
<evidence type="ECO:0000259" key="10">
    <source>
        <dbReference type="PROSITE" id="PS50994"/>
    </source>
</evidence>
<dbReference type="PROSITE" id="PS50994">
    <property type="entry name" value="INTEGRASE"/>
    <property type="match status" value="1"/>
</dbReference>
<evidence type="ECO:0000256" key="3">
    <source>
        <dbReference type="ARBA" id="ARBA00022759"/>
    </source>
</evidence>
<keyword evidence="5" id="KW-0460">Magnesium</keyword>
<keyword evidence="6" id="KW-0229">DNA integration</keyword>
<dbReference type="PANTHER" id="PTHR42648">
    <property type="entry name" value="TRANSPOSASE, PUTATIVE-RELATED"/>
    <property type="match status" value="1"/>
</dbReference>
<name>A0A8X6HLE0_TRICU</name>
<dbReference type="SUPFAM" id="SSF53098">
    <property type="entry name" value="Ribonuclease H-like"/>
    <property type="match status" value="1"/>
</dbReference>
<reference evidence="11" key="1">
    <citation type="submission" date="2020-07" db="EMBL/GenBank/DDBJ databases">
        <title>Multicomponent nature underlies the extraordinary mechanical properties of spider dragline silk.</title>
        <authorList>
            <person name="Kono N."/>
            <person name="Nakamura H."/>
            <person name="Mori M."/>
            <person name="Yoshida Y."/>
            <person name="Ohtoshi R."/>
            <person name="Malay A.D."/>
            <person name="Moran D.A.P."/>
            <person name="Tomita M."/>
            <person name="Numata K."/>
            <person name="Arakawa K."/>
        </authorList>
    </citation>
    <scope>NUCLEOTIDE SEQUENCE</scope>
</reference>
<dbReference type="GO" id="GO:0016787">
    <property type="term" value="F:hydrolase activity"/>
    <property type="evidence" value="ECO:0007669"/>
    <property type="project" value="UniProtKB-KW"/>
</dbReference>
<dbReference type="GO" id="GO:0006310">
    <property type="term" value="P:DNA recombination"/>
    <property type="evidence" value="ECO:0007669"/>
    <property type="project" value="UniProtKB-KW"/>
</dbReference>
<dbReference type="GO" id="GO:0015074">
    <property type="term" value="P:DNA integration"/>
    <property type="evidence" value="ECO:0007669"/>
    <property type="project" value="UniProtKB-KW"/>
</dbReference>
<organism evidence="11 12">
    <name type="scientific">Trichonephila clavata</name>
    <name type="common">Joro spider</name>
    <name type="synonym">Nephila clavata</name>
    <dbReference type="NCBI Taxonomy" id="2740835"/>
    <lineage>
        <taxon>Eukaryota</taxon>
        <taxon>Metazoa</taxon>
        <taxon>Ecdysozoa</taxon>
        <taxon>Arthropoda</taxon>
        <taxon>Chelicerata</taxon>
        <taxon>Arachnida</taxon>
        <taxon>Araneae</taxon>
        <taxon>Araneomorphae</taxon>
        <taxon>Entelegynae</taxon>
        <taxon>Araneoidea</taxon>
        <taxon>Nephilidae</taxon>
        <taxon>Trichonephila</taxon>
    </lineage>
</organism>
<evidence type="ECO:0000256" key="8">
    <source>
        <dbReference type="ARBA" id="ARBA00022932"/>
    </source>
</evidence>
<dbReference type="OrthoDB" id="413361at2759"/>
<evidence type="ECO:0000313" key="11">
    <source>
        <dbReference type="EMBL" id="GFQ76742.1"/>
    </source>
</evidence>
<keyword evidence="8" id="KW-0239">DNA-directed DNA polymerase</keyword>
<dbReference type="InterPro" id="IPR036397">
    <property type="entry name" value="RNaseH_sf"/>
</dbReference>
<dbReference type="GO" id="GO:0003676">
    <property type="term" value="F:nucleic acid binding"/>
    <property type="evidence" value="ECO:0007669"/>
    <property type="project" value="InterPro"/>
</dbReference>
<protein>
    <submittedName>
        <fullName evidence="11">Retrovirus-related pol polyprotein from transposon tnt 1-94</fullName>
    </submittedName>
</protein>
<evidence type="ECO:0000256" key="5">
    <source>
        <dbReference type="ARBA" id="ARBA00022842"/>
    </source>
</evidence>
<keyword evidence="8" id="KW-0808">Transferase</keyword>
<keyword evidence="3" id="KW-0255">Endonuclease</keyword>
<evidence type="ECO:0000256" key="4">
    <source>
        <dbReference type="ARBA" id="ARBA00022801"/>
    </source>
</evidence>
<keyword evidence="12" id="KW-1185">Reference proteome</keyword>
<dbReference type="InterPro" id="IPR012337">
    <property type="entry name" value="RNaseH-like_sf"/>
</dbReference>
<dbReference type="GO" id="GO:0004519">
    <property type="term" value="F:endonuclease activity"/>
    <property type="evidence" value="ECO:0007669"/>
    <property type="project" value="UniProtKB-KW"/>
</dbReference>
<keyword evidence="2" id="KW-0479">Metal-binding</keyword>
<dbReference type="Gene3D" id="3.30.420.10">
    <property type="entry name" value="Ribonuclease H-like superfamily/Ribonuclease H"/>
    <property type="match status" value="1"/>
</dbReference>
<comment type="caution">
    <text evidence="11">The sequence shown here is derived from an EMBL/GenBank/DDBJ whole genome shotgun (WGS) entry which is preliminary data.</text>
</comment>
<keyword evidence="1" id="KW-0540">Nuclease</keyword>
<dbReference type="InterPro" id="IPR001584">
    <property type="entry name" value="Integrase_cat-core"/>
</dbReference>
<evidence type="ECO:0000256" key="7">
    <source>
        <dbReference type="ARBA" id="ARBA00022918"/>
    </source>
</evidence>
<dbReference type="GO" id="GO:0046872">
    <property type="term" value="F:metal ion binding"/>
    <property type="evidence" value="ECO:0007669"/>
    <property type="project" value="UniProtKB-KW"/>
</dbReference>
<keyword evidence="9" id="KW-0233">DNA recombination</keyword>
<accession>A0A8X6HLE0</accession>